<keyword evidence="8" id="KW-0378">Hydrolase</keyword>
<dbReference type="InterPro" id="IPR003439">
    <property type="entry name" value="ABC_transporter-like_ATP-bd"/>
</dbReference>
<dbReference type="EMBL" id="JACHMB010000001">
    <property type="protein sequence ID" value="MBB5781414.1"/>
    <property type="molecule type" value="Genomic_DNA"/>
</dbReference>
<dbReference type="Gene3D" id="3.40.50.300">
    <property type="entry name" value="P-loop containing nucleotide triphosphate hydrolases"/>
    <property type="match status" value="1"/>
</dbReference>
<dbReference type="InterPro" id="IPR003593">
    <property type="entry name" value="AAA+_ATPase"/>
</dbReference>
<protein>
    <submittedName>
        <fullName evidence="8">Sulfonate transport system ATP-binding protein</fullName>
        <ecNumber evidence="8">3.6.3.-</ecNumber>
    </submittedName>
</protein>
<dbReference type="PANTHER" id="PTHR42788:SF17">
    <property type="entry name" value="ALIPHATIC SULFONATES IMPORT ATP-BINDING PROTEIN SSUB"/>
    <property type="match status" value="1"/>
</dbReference>
<dbReference type="InterPro" id="IPR027417">
    <property type="entry name" value="P-loop_NTPase"/>
</dbReference>
<evidence type="ECO:0000256" key="6">
    <source>
        <dbReference type="ARBA" id="ARBA00023136"/>
    </source>
</evidence>
<evidence type="ECO:0000259" key="7">
    <source>
        <dbReference type="PROSITE" id="PS50893"/>
    </source>
</evidence>
<dbReference type="PANTHER" id="PTHR42788">
    <property type="entry name" value="TAURINE IMPORT ATP-BINDING PROTEIN-RELATED"/>
    <property type="match status" value="1"/>
</dbReference>
<keyword evidence="3" id="KW-0547">Nucleotide-binding</keyword>
<evidence type="ECO:0000256" key="1">
    <source>
        <dbReference type="ARBA" id="ARBA00022448"/>
    </source>
</evidence>
<keyword evidence="9" id="KW-1185">Reference proteome</keyword>
<feature type="domain" description="ABC transporter" evidence="7">
    <location>
        <begin position="14"/>
        <end position="227"/>
    </location>
</feature>
<evidence type="ECO:0000256" key="2">
    <source>
        <dbReference type="ARBA" id="ARBA00022475"/>
    </source>
</evidence>
<dbReference type="SMART" id="SM00382">
    <property type="entry name" value="AAA"/>
    <property type="match status" value="1"/>
</dbReference>
<comment type="caution">
    <text evidence="8">The sequence shown here is derived from an EMBL/GenBank/DDBJ whole genome shotgun (WGS) entry which is preliminary data.</text>
</comment>
<keyword evidence="6" id="KW-0472">Membrane</keyword>
<dbReference type="RefSeq" id="WP_185074716.1">
    <property type="nucleotide sequence ID" value="NZ_JACHMB010000001.1"/>
</dbReference>
<dbReference type="GO" id="GO:0016887">
    <property type="term" value="F:ATP hydrolysis activity"/>
    <property type="evidence" value="ECO:0007669"/>
    <property type="project" value="InterPro"/>
</dbReference>
<evidence type="ECO:0000256" key="5">
    <source>
        <dbReference type="ARBA" id="ARBA00022967"/>
    </source>
</evidence>
<keyword evidence="1" id="KW-0813">Transport</keyword>
<dbReference type="InterPro" id="IPR017871">
    <property type="entry name" value="ABC_transporter-like_CS"/>
</dbReference>
<dbReference type="GO" id="GO:0005524">
    <property type="term" value="F:ATP binding"/>
    <property type="evidence" value="ECO:0007669"/>
    <property type="project" value="UniProtKB-KW"/>
</dbReference>
<dbReference type="EC" id="3.6.3.-" evidence="8"/>
<evidence type="ECO:0000313" key="8">
    <source>
        <dbReference type="EMBL" id="MBB5781414.1"/>
    </source>
</evidence>
<evidence type="ECO:0000313" key="9">
    <source>
        <dbReference type="Proteomes" id="UP000579153"/>
    </source>
</evidence>
<keyword evidence="5" id="KW-1278">Translocase</keyword>
<organism evidence="8 9">
    <name type="scientific">Nonomuraea jabiensis</name>
    <dbReference type="NCBI Taxonomy" id="882448"/>
    <lineage>
        <taxon>Bacteria</taxon>
        <taxon>Bacillati</taxon>
        <taxon>Actinomycetota</taxon>
        <taxon>Actinomycetes</taxon>
        <taxon>Streptosporangiales</taxon>
        <taxon>Streptosporangiaceae</taxon>
        <taxon>Nonomuraea</taxon>
    </lineage>
</organism>
<keyword evidence="4 8" id="KW-0067">ATP-binding</keyword>
<dbReference type="Proteomes" id="UP000579153">
    <property type="component" value="Unassembled WGS sequence"/>
</dbReference>
<dbReference type="PROSITE" id="PS00211">
    <property type="entry name" value="ABC_TRANSPORTER_1"/>
    <property type="match status" value="1"/>
</dbReference>
<dbReference type="Pfam" id="PF00005">
    <property type="entry name" value="ABC_tran"/>
    <property type="match status" value="1"/>
</dbReference>
<dbReference type="AlphaFoldDB" id="A0A7W9GCT2"/>
<dbReference type="InterPro" id="IPR050166">
    <property type="entry name" value="ABC_transporter_ATP-bind"/>
</dbReference>
<keyword evidence="2" id="KW-1003">Cell membrane</keyword>
<dbReference type="PROSITE" id="PS50893">
    <property type="entry name" value="ABC_TRANSPORTER_2"/>
    <property type="match status" value="1"/>
</dbReference>
<name>A0A7W9GCT2_9ACTN</name>
<dbReference type="SUPFAM" id="SSF52540">
    <property type="entry name" value="P-loop containing nucleoside triphosphate hydrolases"/>
    <property type="match status" value="1"/>
</dbReference>
<evidence type="ECO:0000256" key="4">
    <source>
        <dbReference type="ARBA" id="ARBA00022840"/>
    </source>
</evidence>
<sequence>MTPKLSPEPAGLAVRTRGLRKVFGERAVLDGVDLDVRRGEFLALLGASGTGKTTLLRILAGLDAATGGTVLVPPVRTVVFQEPRLIPSKRALANVIIGQGRSARAKGLEALAEVGLSRHADAWPATLSGGEAQRVALARALVREPELLLLDEPFAALDALTRLHMQDLIAELCARHRPAVVLVTHDVEEAILLADRIAVLREGRFVTDLRVGLDRPRDRTDPVFVELRRRLLADLGVDTHAGTPPVSTELLGKS</sequence>
<gene>
    <name evidence="8" type="ORF">HD596_008170</name>
</gene>
<proteinExistence type="predicted"/>
<evidence type="ECO:0000256" key="3">
    <source>
        <dbReference type="ARBA" id="ARBA00022741"/>
    </source>
</evidence>
<accession>A0A7W9GCT2</accession>
<reference evidence="8 9" key="1">
    <citation type="submission" date="2020-08" db="EMBL/GenBank/DDBJ databases">
        <title>Sequencing the genomes of 1000 actinobacteria strains.</title>
        <authorList>
            <person name="Klenk H.-P."/>
        </authorList>
    </citation>
    <scope>NUCLEOTIDE SEQUENCE [LARGE SCALE GENOMIC DNA]</scope>
    <source>
        <strain evidence="8 9">DSM 45507</strain>
    </source>
</reference>